<dbReference type="InterPro" id="IPR045087">
    <property type="entry name" value="Cu-oxidase_fam"/>
</dbReference>
<dbReference type="PROSITE" id="PS00079">
    <property type="entry name" value="MULTICOPPER_OXIDASE1"/>
    <property type="match status" value="1"/>
</dbReference>
<dbReference type="PANTHER" id="PTHR11709">
    <property type="entry name" value="MULTI-COPPER OXIDASE"/>
    <property type="match status" value="1"/>
</dbReference>
<feature type="domain" description="Plastocyanin-like" evidence="4">
    <location>
        <begin position="364"/>
        <end position="469"/>
    </location>
</feature>
<dbReference type="InterPro" id="IPR006311">
    <property type="entry name" value="TAT_signal"/>
</dbReference>
<protein>
    <recommendedName>
        <fullName evidence="7">Plastocyanin-like domain-containing protein</fullName>
    </recommendedName>
</protein>
<keyword evidence="1" id="KW-0479">Metal-binding</keyword>
<proteinExistence type="predicted"/>
<dbReference type="SMR" id="A0A0F9S221"/>
<dbReference type="PANTHER" id="PTHR11709:SF2">
    <property type="entry name" value="MULTICOPPER OXIDASE LPR1"/>
    <property type="match status" value="1"/>
</dbReference>
<name>A0A0F9S221_9ZZZZ</name>
<feature type="domain" description="Plastocyanin-like" evidence="5">
    <location>
        <begin position="54"/>
        <end position="156"/>
    </location>
</feature>
<dbReference type="Gene3D" id="2.60.40.420">
    <property type="entry name" value="Cupredoxins - blue copper proteins"/>
    <property type="match status" value="3"/>
</dbReference>
<dbReference type="InterPro" id="IPR008972">
    <property type="entry name" value="Cupredoxin"/>
</dbReference>
<gene>
    <name evidence="6" type="ORF">LCGC14_0508070</name>
</gene>
<dbReference type="Pfam" id="PF07731">
    <property type="entry name" value="Cu-oxidase_2"/>
    <property type="match status" value="1"/>
</dbReference>
<dbReference type="InterPro" id="IPR001117">
    <property type="entry name" value="Cu-oxidase_2nd"/>
</dbReference>
<dbReference type="InterPro" id="IPR033138">
    <property type="entry name" value="Cu_oxidase_CS"/>
</dbReference>
<dbReference type="CDD" id="cd13861">
    <property type="entry name" value="CuRO_1_CumA_like"/>
    <property type="match status" value="1"/>
</dbReference>
<evidence type="ECO:0000256" key="2">
    <source>
        <dbReference type="ARBA" id="ARBA00023002"/>
    </source>
</evidence>
<dbReference type="CDD" id="cd13885">
    <property type="entry name" value="CuRO_2_CumA_like"/>
    <property type="match status" value="1"/>
</dbReference>
<feature type="domain" description="Plastocyanin-like" evidence="3">
    <location>
        <begin position="167"/>
        <end position="280"/>
    </location>
</feature>
<dbReference type="Pfam" id="PF00394">
    <property type="entry name" value="Cu-oxidase"/>
    <property type="match status" value="1"/>
</dbReference>
<dbReference type="GO" id="GO:0016491">
    <property type="term" value="F:oxidoreductase activity"/>
    <property type="evidence" value="ECO:0007669"/>
    <property type="project" value="UniProtKB-KW"/>
</dbReference>
<sequence>MISRRRFMLGTAALAGSALTPAAIRAASAAEPLPELRAAPGVAQLLPADSFGPTKVWAYNGATPGEAIRVKAGERVRRSLVNDLPQSTAVHWHGIRIDNAMDGAAGLTQDPVPAGGRFDYDFIAPDAGTFWYHSHDRSWEQMARGLSGPLIVEEPEPWRGADRELTLFIDDWRLTKDGMFDEESLGSLMDWGHGGRVGNVVTVNGTVGPELPVRAGERIRLRLINGANARILGVSLEGFAPRLIAVDGHPVAPRGLEDDVVVLAPAQRADVVIDCQAEPGARVPIKVYADRAWIDAADLVYGDQAALPAKPGDIQPLAETMRHALDMEKALDVRLDMSGGAMGSMERAMVGGRERGFEELVKLRRVWAFNGVAGDMDEPLFRASAGQTVKLTIFNDTRWPHAMHLHGHHFKVLTRDGNADPNGDWRDTVLNAPMETIEIALEASNPGKWLLHCHMLEHQVAGMKTWFEVA</sequence>
<dbReference type="GO" id="GO:0005507">
    <property type="term" value="F:copper ion binding"/>
    <property type="evidence" value="ECO:0007669"/>
    <property type="project" value="InterPro"/>
</dbReference>
<evidence type="ECO:0000259" key="5">
    <source>
        <dbReference type="Pfam" id="PF07732"/>
    </source>
</evidence>
<dbReference type="EMBL" id="LAZR01000612">
    <property type="protein sequence ID" value="KKN62800.1"/>
    <property type="molecule type" value="Genomic_DNA"/>
</dbReference>
<dbReference type="InterPro" id="IPR011706">
    <property type="entry name" value="Cu-oxidase_C"/>
</dbReference>
<reference evidence="6" key="1">
    <citation type="journal article" date="2015" name="Nature">
        <title>Complex archaea that bridge the gap between prokaryotes and eukaryotes.</title>
        <authorList>
            <person name="Spang A."/>
            <person name="Saw J.H."/>
            <person name="Jorgensen S.L."/>
            <person name="Zaremba-Niedzwiedzka K."/>
            <person name="Martijn J."/>
            <person name="Lind A.E."/>
            <person name="van Eijk R."/>
            <person name="Schleper C."/>
            <person name="Guy L."/>
            <person name="Ettema T.J."/>
        </authorList>
    </citation>
    <scope>NUCLEOTIDE SEQUENCE</scope>
</reference>
<keyword evidence="2" id="KW-0560">Oxidoreductase</keyword>
<dbReference type="Pfam" id="PF07732">
    <property type="entry name" value="Cu-oxidase_3"/>
    <property type="match status" value="1"/>
</dbReference>
<dbReference type="InterPro" id="IPR011707">
    <property type="entry name" value="Cu-oxidase-like_N"/>
</dbReference>
<dbReference type="SUPFAM" id="SSF49503">
    <property type="entry name" value="Cupredoxins"/>
    <property type="match status" value="3"/>
</dbReference>
<evidence type="ECO:0000256" key="1">
    <source>
        <dbReference type="ARBA" id="ARBA00022723"/>
    </source>
</evidence>
<dbReference type="InterPro" id="IPR002355">
    <property type="entry name" value="Cu_oxidase_Cu_BS"/>
</dbReference>
<dbReference type="PROSITE" id="PS00080">
    <property type="entry name" value="MULTICOPPER_OXIDASE2"/>
    <property type="match status" value="1"/>
</dbReference>
<evidence type="ECO:0000259" key="4">
    <source>
        <dbReference type="Pfam" id="PF07731"/>
    </source>
</evidence>
<accession>A0A0F9S221</accession>
<evidence type="ECO:0008006" key="7">
    <source>
        <dbReference type="Google" id="ProtNLM"/>
    </source>
</evidence>
<dbReference type="PROSITE" id="PS51318">
    <property type="entry name" value="TAT"/>
    <property type="match status" value="1"/>
</dbReference>
<organism evidence="6">
    <name type="scientific">marine sediment metagenome</name>
    <dbReference type="NCBI Taxonomy" id="412755"/>
    <lineage>
        <taxon>unclassified sequences</taxon>
        <taxon>metagenomes</taxon>
        <taxon>ecological metagenomes</taxon>
    </lineage>
</organism>
<comment type="caution">
    <text evidence="6">The sequence shown here is derived from an EMBL/GenBank/DDBJ whole genome shotgun (WGS) entry which is preliminary data.</text>
</comment>
<dbReference type="AlphaFoldDB" id="A0A0F9S221"/>
<evidence type="ECO:0000313" key="6">
    <source>
        <dbReference type="EMBL" id="KKN62800.1"/>
    </source>
</evidence>
<evidence type="ECO:0000259" key="3">
    <source>
        <dbReference type="Pfam" id="PF00394"/>
    </source>
</evidence>